<organism evidence="1 2">
    <name type="scientific">Avena sativa</name>
    <name type="common">Oat</name>
    <dbReference type="NCBI Taxonomy" id="4498"/>
    <lineage>
        <taxon>Eukaryota</taxon>
        <taxon>Viridiplantae</taxon>
        <taxon>Streptophyta</taxon>
        <taxon>Embryophyta</taxon>
        <taxon>Tracheophyta</taxon>
        <taxon>Spermatophyta</taxon>
        <taxon>Magnoliopsida</taxon>
        <taxon>Liliopsida</taxon>
        <taxon>Poales</taxon>
        <taxon>Poaceae</taxon>
        <taxon>BOP clade</taxon>
        <taxon>Pooideae</taxon>
        <taxon>Poodae</taxon>
        <taxon>Poeae</taxon>
        <taxon>Poeae Chloroplast Group 1 (Aveneae type)</taxon>
        <taxon>Aveninae</taxon>
        <taxon>Avena</taxon>
    </lineage>
</organism>
<dbReference type="Proteomes" id="UP001732700">
    <property type="component" value="Chromosome 6C"/>
</dbReference>
<reference evidence="1" key="2">
    <citation type="submission" date="2025-09" db="UniProtKB">
        <authorList>
            <consortium name="EnsemblPlants"/>
        </authorList>
    </citation>
    <scope>IDENTIFICATION</scope>
</reference>
<reference evidence="1" key="1">
    <citation type="submission" date="2021-05" db="EMBL/GenBank/DDBJ databases">
        <authorList>
            <person name="Scholz U."/>
            <person name="Mascher M."/>
            <person name="Fiebig A."/>
        </authorList>
    </citation>
    <scope>NUCLEOTIDE SEQUENCE [LARGE SCALE GENOMIC DNA]</scope>
</reference>
<accession>A0ACD5Z611</accession>
<name>A0ACD5Z611_AVESA</name>
<sequence length="484" mass="52586">MAPATEAAGSPPHFVLVPVAAHGHLIPMVDLARLHASRGARASLVTTPLNAARLRGVADHSARSNSKSLLEIVDLPFSPANFGLPPDCQNADKITDNAQFATFFLALRELAGPFEAYVRALVPRPSCIIYDWCNSWTAGVASSLGIPRLFFHGPPCFYSLCDLLADMHGLREQMAAAGDQETHDVPGMPVSVKVTKDTAPGWFYAPGSEWLRDEAMAAMRTADGAVVNTFLDLEDKFVACYQAALGKPVWTLGPFCLQNRDEKEDTAITAWLDKQAPDSVVYVSFGSVARKLPRQLFEVGQGLEDSSKPFLWVVKESELALPEVRVWLEALEARTAGRGLVVRGWAPQLAILSHRAVGGFVTHGGWNSVLESIAHGVPVVTWPHFADQFLNEQLAVDVLRVGLPIGITTPVMILDDDVAAPVLRGDIARAVAALMDGGEEAEERRRKAKEYSAKARVAMEEGGDSYEKLTQLIDRFKQGGDKEN</sequence>
<proteinExistence type="predicted"/>
<evidence type="ECO:0000313" key="1">
    <source>
        <dbReference type="EnsemblPlants" id="AVESA.00010b.r2.6CG1105710.1.CDS.1"/>
    </source>
</evidence>
<protein>
    <submittedName>
        <fullName evidence="1">Uncharacterized protein</fullName>
    </submittedName>
</protein>
<evidence type="ECO:0000313" key="2">
    <source>
        <dbReference type="Proteomes" id="UP001732700"/>
    </source>
</evidence>
<dbReference type="EnsemblPlants" id="AVESA.00010b.r2.6CG1105710.1">
    <property type="protein sequence ID" value="AVESA.00010b.r2.6CG1105710.1.CDS.1"/>
    <property type="gene ID" value="AVESA.00010b.r2.6CG1105710"/>
</dbReference>
<keyword evidence="2" id="KW-1185">Reference proteome</keyword>